<dbReference type="EMBL" id="QGDO01000012">
    <property type="protein sequence ID" value="PWJ33673.1"/>
    <property type="molecule type" value="Genomic_DNA"/>
</dbReference>
<dbReference type="Proteomes" id="UP000245535">
    <property type="component" value="Unassembled WGS sequence"/>
</dbReference>
<dbReference type="PROSITE" id="PS51257">
    <property type="entry name" value="PROKAR_LIPOPROTEIN"/>
    <property type="match status" value="1"/>
</dbReference>
<feature type="region of interest" description="Disordered" evidence="2">
    <location>
        <begin position="262"/>
        <end position="289"/>
    </location>
</feature>
<evidence type="ECO:0000313" key="4">
    <source>
        <dbReference type="EMBL" id="PWJ33673.1"/>
    </source>
</evidence>
<keyword evidence="3" id="KW-0732">Signal</keyword>
<organism evidence="4 5">
    <name type="scientific">Sediminitomix flava</name>
    <dbReference type="NCBI Taxonomy" id="379075"/>
    <lineage>
        <taxon>Bacteria</taxon>
        <taxon>Pseudomonadati</taxon>
        <taxon>Bacteroidota</taxon>
        <taxon>Cytophagia</taxon>
        <taxon>Cytophagales</taxon>
        <taxon>Flammeovirgaceae</taxon>
        <taxon>Sediminitomix</taxon>
    </lineage>
</organism>
<name>A0A315YVI6_SEDFL</name>
<protein>
    <recommendedName>
        <fullName evidence="6">Lipoprotein</fullName>
    </recommendedName>
</protein>
<keyword evidence="1" id="KW-0175">Coiled coil</keyword>
<evidence type="ECO:0000313" key="5">
    <source>
        <dbReference type="Proteomes" id="UP000245535"/>
    </source>
</evidence>
<reference evidence="4 5" key="1">
    <citation type="submission" date="2018-03" db="EMBL/GenBank/DDBJ databases">
        <title>Genomic Encyclopedia of Archaeal and Bacterial Type Strains, Phase II (KMG-II): from individual species to whole genera.</title>
        <authorList>
            <person name="Goeker M."/>
        </authorList>
    </citation>
    <scope>NUCLEOTIDE SEQUENCE [LARGE SCALE GENOMIC DNA]</scope>
    <source>
        <strain evidence="4 5">DSM 28229</strain>
    </source>
</reference>
<feature type="chain" id="PRO_5016288785" description="Lipoprotein" evidence="3">
    <location>
        <begin position="24"/>
        <end position="319"/>
    </location>
</feature>
<feature type="coiled-coil region" evidence="1">
    <location>
        <begin position="23"/>
        <end position="113"/>
    </location>
</feature>
<evidence type="ECO:0008006" key="6">
    <source>
        <dbReference type="Google" id="ProtNLM"/>
    </source>
</evidence>
<keyword evidence="5" id="KW-1185">Reference proteome</keyword>
<gene>
    <name evidence="4" type="ORF">BC781_11220</name>
</gene>
<dbReference type="AlphaFoldDB" id="A0A315YVI6"/>
<evidence type="ECO:0000256" key="2">
    <source>
        <dbReference type="SAM" id="MobiDB-lite"/>
    </source>
</evidence>
<evidence type="ECO:0000256" key="1">
    <source>
        <dbReference type="SAM" id="Coils"/>
    </source>
</evidence>
<dbReference type="RefSeq" id="WP_109623161.1">
    <property type="nucleotide sequence ID" value="NZ_QGDO01000012.1"/>
</dbReference>
<evidence type="ECO:0000256" key="3">
    <source>
        <dbReference type="SAM" id="SignalP"/>
    </source>
</evidence>
<sequence length="319" mass="35329">MRYNNFLISLIISLLFFSCSKSAEELSLELTNKKAVVDQLSSKYPKFKTFLNEEYAEASKAIEKAKAESDEKKKKKILEKGAQTLSNGIMGAIQGLEDAVKNAKSNQASIKVEAPALKVLKLDQTVVEPQSFTKSYEKSSLAILDLKREKTILDQWSSKIGKLKISIKNLKFARNSVNNVERDAGQKLSSEEYTTQIQQSIQSARSVEQSLGDPLSKQYTTIDEAVYQIDKTTKEIEATLSFAKTSVASKIAEKEAKEKALKEAEKVTDATAKVPSSSTKTESAKSEQSEVKKVKCRKCKTMNVATLTNCTKCKAPLKI</sequence>
<feature type="signal peptide" evidence="3">
    <location>
        <begin position="1"/>
        <end position="23"/>
    </location>
</feature>
<accession>A0A315YVI6</accession>
<comment type="caution">
    <text evidence="4">The sequence shown here is derived from an EMBL/GenBank/DDBJ whole genome shotgun (WGS) entry which is preliminary data.</text>
</comment>
<proteinExistence type="predicted"/>